<dbReference type="EMBL" id="CALNXI010000114">
    <property type="protein sequence ID" value="CAH3019352.1"/>
    <property type="molecule type" value="Genomic_DNA"/>
</dbReference>
<keyword evidence="7" id="KW-1208">Phospholipid metabolism</keyword>
<keyword evidence="2 8" id="KW-0808">Transferase</keyword>
<name>A0ABN8LUB3_9CNID</name>
<evidence type="ECO:0000256" key="9">
    <source>
        <dbReference type="SAM" id="Phobius"/>
    </source>
</evidence>
<dbReference type="InterPro" id="IPR000462">
    <property type="entry name" value="CDP-OH_P_trans"/>
</dbReference>
<evidence type="ECO:0000256" key="7">
    <source>
        <dbReference type="ARBA" id="ARBA00023264"/>
    </source>
</evidence>
<dbReference type="PROSITE" id="PS00379">
    <property type="entry name" value="CDP_ALCOHOL_P_TRANSF"/>
    <property type="match status" value="1"/>
</dbReference>
<dbReference type="InterPro" id="IPR048254">
    <property type="entry name" value="CDP_ALCOHOL_P_TRANSF_CS"/>
</dbReference>
<comment type="subcellular location">
    <subcellularLocation>
        <location evidence="1">Membrane</location>
        <topology evidence="1">Multi-pass membrane protein</topology>
    </subcellularLocation>
</comment>
<keyword evidence="6 9" id="KW-0472">Membrane</keyword>
<dbReference type="Proteomes" id="UP001159427">
    <property type="component" value="Unassembled WGS sequence"/>
</dbReference>
<evidence type="ECO:0000256" key="8">
    <source>
        <dbReference type="RuleBase" id="RU003750"/>
    </source>
</evidence>
<comment type="caution">
    <text evidence="10">The sequence shown here is derived from an EMBL/GenBank/DDBJ whole genome shotgun (WGS) entry which is preliminary data.</text>
</comment>
<proteinExistence type="inferred from homology"/>
<feature type="transmembrane region" description="Helical" evidence="9">
    <location>
        <begin position="103"/>
        <end position="122"/>
    </location>
</feature>
<sequence>GCTARKEKQDARTMGPANERKENVLLFVPNLIGYVRLILLVASWIFFSNPVLFLSFYTASVLLDGIDGIVARQLNQTSAFGAWLDILCDNIGRGMLWTLLYQWGYFISAVEWLVFVCTHTLGAQWKSAKASPPSWVQTVMANGFKTPIGTFAICGLHGLPVWLYGLKTHLWSPFMSHHAQLGVTGVLISGRALCMAVESQIQSALILLFNRRAADYGYDNHFLNMQLFLCKNGDVRLLEINGRMTTVCSPLCQKSLTSGDTIEAQLRLAQGEKPPPAKLTGVHSAYVSIRSTISGKANEIIDFQVAESMENVNLHTGPDEYIQPVGDGGKSVGGAYLFADSREEIWQKHRDLYKRLFKKHPIGCSN</sequence>
<accession>A0ABN8LUB3</accession>
<evidence type="ECO:0000256" key="3">
    <source>
        <dbReference type="ARBA" id="ARBA00022692"/>
    </source>
</evidence>
<evidence type="ECO:0000313" key="11">
    <source>
        <dbReference type="Proteomes" id="UP001159427"/>
    </source>
</evidence>
<dbReference type="PANTHER" id="PTHR15362:SF13">
    <property type="entry name" value="SI:CH1073-145M9.1"/>
    <property type="match status" value="1"/>
</dbReference>
<gene>
    <name evidence="10" type="ORF">PEVE_00002424</name>
</gene>
<evidence type="ECO:0000256" key="4">
    <source>
        <dbReference type="ARBA" id="ARBA00022989"/>
    </source>
</evidence>
<comment type="similarity">
    <text evidence="8">Belongs to the CDP-alcohol phosphatidyltransferase class-I family.</text>
</comment>
<dbReference type="InterPro" id="IPR043130">
    <property type="entry name" value="CDP-OH_PTrfase_TM_dom"/>
</dbReference>
<evidence type="ECO:0000313" key="10">
    <source>
        <dbReference type="EMBL" id="CAH3019352.1"/>
    </source>
</evidence>
<dbReference type="PANTHER" id="PTHR15362">
    <property type="entry name" value="PHOSPHATIDYLINOSITOL SYNTHASE"/>
    <property type="match status" value="1"/>
</dbReference>
<reference evidence="10 11" key="1">
    <citation type="submission" date="2022-05" db="EMBL/GenBank/DDBJ databases">
        <authorList>
            <consortium name="Genoscope - CEA"/>
            <person name="William W."/>
        </authorList>
    </citation>
    <scope>NUCLEOTIDE SEQUENCE [LARGE SCALE GENOMIC DNA]</scope>
</reference>
<organism evidence="10 11">
    <name type="scientific">Porites evermanni</name>
    <dbReference type="NCBI Taxonomy" id="104178"/>
    <lineage>
        <taxon>Eukaryota</taxon>
        <taxon>Metazoa</taxon>
        <taxon>Cnidaria</taxon>
        <taxon>Anthozoa</taxon>
        <taxon>Hexacorallia</taxon>
        <taxon>Scleractinia</taxon>
        <taxon>Fungiina</taxon>
        <taxon>Poritidae</taxon>
        <taxon>Porites</taxon>
    </lineage>
</organism>
<keyword evidence="11" id="KW-1185">Reference proteome</keyword>
<feature type="transmembrane region" description="Helical" evidence="9">
    <location>
        <begin position="24"/>
        <end position="47"/>
    </location>
</feature>
<keyword evidence="5" id="KW-0443">Lipid metabolism</keyword>
<evidence type="ECO:0000256" key="2">
    <source>
        <dbReference type="ARBA" id="ARBA00022679"/>
    </source>
</evidence>
<keyword evidence="4 9" id="KW-1133">Transmembrane helix</keyword>
<feature type="non-terminal residue" evidence="10">
    <location>
        <position position="1"/>
    </location>
</feature>
<protein>
    <submittedName>
        <fullName evidence="10">Uncharacterized protein</fullName>
    </submittedName>
</protein>
<dbReference type="Gene3D" id="1.20.120.1760">
    <property type="match status" value="1"/>
</dbReference>
<dbReference type="Pfam" id="PF01066">
    <property type="entry name" value="CDP-OH_P_transf"/>
    <property type="match status" value="1"/>
</dbReference>
<dbReference type="SUPFAM" id="SSF56059">
    <property type="entry name" value="Glutathione synthetase ATP-binding domain-like"/>
    <property type="match status" value="1"/>
</dbReference>
<dbReference type="Gene3D" id="3.30.470.20">
    <property type="entry name" value="ATP-grasp fold, B domain"/>
    <property type="match status" value="1"/>
</dbReference>
<evidence type="ECO:0000256" key="1">
    <source>
        <dbReference type="ARBA" id="ARBA00004141"/>
    </source>
</evidence>
<evidence type="ECO:0000256" key="5">
    <source>
        <dbReference type="ARBA" id="ARBA00023098"/>
    </source>
</evidence>
<keyword evidence="3 9" id="KW-0812">Transmembrane</keyword>
<evidence type="ECO:0000256" key="6">
    <source>
        <dbReference type="ARBA" id="ARBA00023136"/>
    </source>
</evidence>